<dbReference type="Proteomes" id="UP000053070">
    <property type="component" value="Unassembled WGS sequence"/>
</dbReference>
<keyword evidence="2" id="KW-1185">Reference proteome</keyword>
<accession>A0A0G9MM02</accession>
<name>A0A0G9MM02_9SPHN</name>
<dbReference type="EMBL" id="LBHC01000002">
    <property type="protein sequence ID" value="KLE31761.1"/>
    <property type="molecule type" value="Genomic_DNA"/>
</dbReference>
<evidence type="ECO:0000313" key="1">
    <source>
        <dbReference type="EMBL" id="KLE31761.1"/>
    </source>
</evidence>
<organism evidence="1 2">
    <name type="scientific">Aurantiacibacter gangjinensis</name>
    <dbReference type="NCBI Taxonomy" id="502682"/>
    <lineage>
        <taxon>Bacteria</taxon>
        <taxon>Pseudomonadati</taxon>
        <taxon>Pseudomonadota</taxon>
        <taxon>Alphaproteobacteria</taxon>
        <taxon>Sphingomonadales</taxon>
        <taxon>Erythrobacteraceae</taxon>
        <taxon>Aurantiacibacter</taxon>
    </lineage>
</organism>
<reference evidence="1 2" key="1">
    <citation type="submission" date="2015-04" db="EMBL/GenBank/DDBJ databases">
        <title>The draft genome sequence of Erythrobacr gangjinensis K7-2.</title>
        <authorList>
            <person name="Zhuang L."/>
            <person name="Liu Y."/>
            <person name="Shao Z."/>
        </authorList>
    </citation>
    <scope>NUCLEOTIDE SEQUENCE [LARGE SCALE GENOMIC DNA]</scope>
    <source>
        <strain evidence="1 2">K7-2</strain>
    </source>
</reference>
<evidence type="ECO:0000313" key="2">
    <source>
        <dbReference type="Proteomes" id="UP000053070"/>
    </source>
</evidence>
<comment type="caution">
    <text evidence="1">The sequence shown here is derived from an EMBL/GenBank/DDBJ whole genome shotgun (WGS) entry which is preliminary data.</text>
</comment>
<sequence length="306" mass="33018">MIPPNKAAFSENDERPRKHRAFGAFFIGPLAARSGDWAMKHVLLTIAASCLLGCAPTPTQDNNSAEQANTASADHVSGRYQVFALNEVALTPSANGLPEVTIEDGRLHLQSQCIFHDWEFSRDGETVRTGSWDYGDEAVGMCARGLTETEQTSITVLSEVDRIIRVAGGYYLSGPAGNIQLQTIPDPAEVAARDVDLRGHWSVRSLDGADLPYSIELQANFDEIWWNPGCAGQGRQYAIDGSAFSTVPPPDGAREVCAIGYPEELPRIWQVMDQAETIVSRRDGVVVISGPDGTVGLVPAPAPIQD</sequence>
<protein>
    <submittedName>
        <fullName evidence="1">Uncharacterized protein</fullName>
    </submittedName>
</protein>
<proteinExistence type="predicted"/>
<gene>
    <name evidence="1" type="ORF">AAW01_09655</name>
</gene>
<dbReference type="PATRIC" id="fig|502682.8.peg.1973"/>
<dbReference type="STRING" id="502682.BMF35_a0936"/>
<dbReference type="AlphaFoldDB" id="A0A0G9MM02"/>